<dbReference type="EMBL" id="MU865102">
    <property type="protein sequence ID" value="KAK4457685.1"/>
    <property type="molecule type" value="Genomic_DNA"/>
</dbReference>
<reference evidence="2" key="1">
    <citation type="journal article" date="2023" name="Mol. Phylogenet. Evol.">
        <title>Genome-scale phylogeny and comparative genomics of the fungal order Sordariales.</title>
        <authorList>
            <person name="Hensen N."/>
            <person name="Bonometti L."/>
            <person name="Westerberg I."/>
            <person name="Brannstrom I.O."/>
            <person name="Guillou S."/>
            <person name="Cros-Aarteil S."/>
            <person name="Calhoun S."/>
            <person name="Haridas S."/>
            <person name="Kuo A."/>
            <person name="Mondo S."/>
            <person name="Pangilinan J."/>
            <person name="Riley R."/>
            <person name="LaButti K."/>
            <person name="Andreopoulos B."/>
            <person name="Lipzen A."/>
            <person name="Chen C."/>
            <person name="Yan M."/>
            <person name="Daum C."/>
            <person name="Ng V."/>
            <person name="Clum A."/>
            <person name="Steindorff A."/>
            <person name="Ohm R.A."/>
            <person name="Martin F."/>
            <person name="Silar P."/>
            <person name="Natvig D.O."/>
            <person name="Lalanne C."/>
            <person name="Gautier V."/>
            <person name="Ament-Velasquez S.L."/>
            <person name="Kruys A."/>
            <person name="Hutchinson M.I."/>
            <person name="Powell A.J."/>
            <person name="Barry K."/>
            <person name="Miller A.N."/>
            <person name="Grigoriev I.V."/>
            <person name="Debuchy R."/>
            <person name="Gladieux P."/>
            <person name="Hiltunen Thoren M."/>
            <person name="Johannesson H."/>
        </authorList>
    </citation>
    <scope>NUCLEOTIDE SEQUENCE</scope>
    <source>
        <strain evidence="2">PSN324</strain>
    </source>
</reference>
<feature type="transmembrane region" description="Helical" evidence="1">
    <location>
        <begin position="27"/>
        <end position="51"/>
    </location>
</feature>
<keyword evidence="3" id="KW-1185">Reference proteome</keyword>
<sequence length="90" mass="9850">MGQNLSLSEKFADTSAATLSPTDKVNIIIMACAWAGSIYGIGMIWCAVNLLQRWSGRHGEKGFNLFSILAAFILSSGWPLIMLYFAMSSR</sequence>
<name>A0AAV9HD50_9PEZI</name>
<dbReference type="Proteomes" id="UP001321749">
    <property type="component" value="Unassembled WGS sequence"/>
</dbReference>
<protein>
    <submittedName>
        <fullName evidence="2">Uncharacterized protein</fullName>
    </submittedName>
</protein>
<evidence type="ECO:0000256" key="1">
    <source>
        <dbReference type="SAM" id="Phobius"/>
    </source>
</evidence>
<keyword evidence="1" id="KW-1133">Transmembrane helix</keyword>
<comment type="caution">
    <text evidence="2">The sequence shown here is derived from an EMBL/GenBank/DDBJ whole genome shotgun (WGS) entry which is preliminary data.</text>
</comment>
<keyword evidence="1" id="KW-0812">Transmembrane</keyword>
<evidence type="ECO:0000313" key="3">
    <source>
        <dbReference type="Proteomes" id="UP001321749"/>
    </source>
</evidence>
<organism evidence="2 3">
    <name type="scientific">Cladorrhinum samala</name>
    <dbReference type="NCBI Taxonomy" id="585594"/>
    <lineage>
        <taxon>Eukaryota</taxon>
        <taxon>Fungi</taxon>
        <taxon>Dikarya</taxon>
        <taxon>Ascomycota</taxon>
        <taxon>Pezizomycotina</taxon>
        <taxon>Sordariomycetes</taxon>
        <taxon>Sordariomycetidae</taxon>
        <taxon>Sordariales</taxon>
        <taxon>Podosporaceae</taxon>
        <taxon>Cladorrhinum</taxon>
    </lineage>
</organism>
<proteinExistence type="predicted"/>
<feature type="transmembrane region" description="Helical" evidence="1">
    <location>
        <begin position="63"/>
        <end position="87"/>
    </location>
</feature>
<accession>A0AAV9HD50</accession>
<reference evidence="2" key="2">
    <citation type="submission" date="2023-06" db="EMBL/GenBank/DDBJ databases">
        <authorList>
            <consortium name="Lawrence Berkeley National Laboratory"/>
            <person name="Mondo S.J."/>
            <person name="Hensen N."/>
            <person name="Bonometti L."/>
            <person name="Westerberg I."/>
            <person name="Brannstrom I.O."/>
            <person name="Guillou S."/>
            <person name="Cros-Aarteil S."/>
            <person name="Calhoun S."/>
            <person name="Haridas S."/>
            <person name="Kuo A."/>
            <person name="Pangilinan J."/>
            <person name="Riley R."/>
            <person name="Labutti K."/>
            <person name="Andreopoulos B."/>
            <person name="Lipzen A."/>
            <person name="Chen C."/>
            <person name="Yanf M."/>
            <person name="Daum C."/>
            <person name="Ng V."/>
            <person name="Clum A."/>
            <person name="Steindorff A."/>
            <person name="Ohm R."/>
            <person name="Martin F."/>
            <person name="Silar P."/>
            <person name="Natvig D."/>
            <person name="Lalanne C."/>
            <person name="Gautier V."/>
            <person name="Ament-Velasquez S.L."/>
            <person name="Kruys A."/>
            <person name="Hutchinson M.I."/>
            <person name="Powell A.J."/>
            <person name="Barry K."/>
            <person name="Miller A.N."/>
            <person name="Grigoriev I.V."/>
            <person name="Debuchy R."/>
            <person name="Gladieux P."/>
            <person name="Thoren M.H."/>
            <person name="Johannesson H."/>
        </authorList>
    </citation>
    <scope>NUCLEOTIDE SEQUENCE</scope>
    <source>
        <strain evidence="2">PSN324</strain>
    </source>
</reference>
<dbReference type="AlphaFoldDB" id="A0AAV9HD50"/>
<evidence type="ECO:0000313" key="2">
    <source>
        <dbReference type="EMBL" id="KAK4457685.1"/>
    </source>
</evidence>
<keyword evidence="1" id="KW-0472">Membrane</keyword>
<gene>
    <name evidence="2" type="ORF">QBC42DRAFT_278558</name>
</gene>